<comment type="similarity">
    <text evidence="1">Belongs to the oxygen-dependent FAD-linked oxidoreductase family.</text>
</comment>
<gene>
    <name evidence="6" type="ORF">CI238_05899</name>
</gene>
<sequence length="600" mass="65771">LPVHHRVAREDINKYMGTKPVVRVFLCFELLSTHRELFYSPKASPRLPPEVMQVSRLMLAAAMTASRILSVVAQDSRNADSVLEPADFNVAEALLKHGFDVSKIPQLNDVGKRSEIGCSAACGSLKFIYGDAAVDTRNEEAYTTFVSSYWSTNQAEVRPYCIFKPSRPEEVSVVVLLSRLTQCPFAAKSGGHAAMAGASSVEGGITISFMNMRGISLSTNNKVASIQPGNIWGDVFEELTKSDLTVIGGRLYNIGVGGLITGGGISYFSNLYGWACDNVESFDVVIASGAIIRVTATQFPDLYWALRGGGNNLGLVVSFNLLTYPLPGGKIWGGSRIYTENSFPQIAEAYANFIANAEEDPKAGLWHVYAYYNGTKLSSTTLYYSEPDGGNADIFSEWNAIVAVSDTTQNRVIAEYAREGMEPTPSGLREIYAVISTKANIEIVEFARDIYFEEVLAVADVPGILPTLVTQGITVPMLKHMQKKGGNTLGLDVKEGPFYIVQIAIMWSNKEDDDAVYAFASTLLEKINAEAEARGTGNDYIYMNYAAQFQDVVSGYGTENKDRLKAIAKKYDPKKVFQKLQPGYFKLDGAPVSDPRYFNW</sequence>
<comment type="caution">
    <text evidence="6">The sequence shown here is derived from an EMBL/GenBank/DDBJ whole genome shotgun (WGS) entry which is preliminary data.</text>
</comment>
<dbReference type="Gene3D" id="3.40.462.20">
    <property type="match status" value="1"/>
</dbReference>
<dbReference type="AlphaFoldDB" id="A0A161VWS0"/>
<dbReference type="STRING" id="1573173.A0A161VWS0"/>
<evidence type="ECO:0000313" key="6">
    <source>
        <dbReference type="EMBL" id="KZL63083.1"/>
    </source>
</evidence>
<dbReference type="PANTHER" id="PTHR42973">
    <property type="entry name" value="BINDING OXIDOREDUCTASE, PUTATIVE (AFU_ORTHOLOGUE AFUA_1G17690)-RELATED"/>
    <property type="match status" value="1"/>
</dbReference>
<keyword evidence="7" id="KW-1185">Reference proteome</keyword>
<dbReference type="PROSITE" id="PS51387">
    <property type="entry name" value="FAD_PCMH"/>
    <property type="match status" value="1"/>
</dbReference>
<evidence type="ECO:0000259" key="5">
    <source>
        <dbReference type="PROSITE" id="PS51387"/>
    </source>
</evidence>
<dbReference type="Proteomes" id="UP000076584">
    <property type="component" value="Unassembled WGS sequence"/>
</dbReference>
<feature type="non-terminal residue" evidence="6">
    <location>
        <position position="1"/>
    </location>
</feature>
<dbReference type="InterPro" id="IPR006094">
    <property type="entry name" value="Oxid_FAD_bind_N"/>
</dbReference>
<protein>
    <submittedName>
        <fullName evidence="6">Fad binding domain-containing protein</fullName>
    </submittedName>
</protein>
<dbReference type="Pfam" id="PF08031">
    <property type="entry name" value="BBE"/>
    <property type="match status" value="1"/>
</dbReference>
<evidence type="ECO:0000256" key="4">
    <source>
        <dbReference type="ARBA" id="ARBA00023002"/>
    </source>
</evidence>
<dbReference type="EMBL" id="LFIW01002896">
    <property type="protein sequence ID" value="KZL63083.1"/>
    <property type="molecule type" value="Genomic_DNA"/>
</dbReference>
<dbReference type="InterPro" id="IPR016167">
    <property type="entry name" value="FAD-bd_PCMH_sub1"/>
</dbReference>
<keyword evidence="3" id="KW-0274">FAD</keyword>
<organism evidence="6 7">
    <name type="scientific">Colletotrichum incanum</name>
    <name type="common">Soybean anthracnose fungus</name>
    <dbReference type="NCBI Taxonomy" id="1573173"/>
    <lineage>
        <taxon>Eukaryota</taxon>
        <taxon>Fungi</taxon>
        <taxon>Dikarya</taxon>
        <taxon>Ascomycota</taxon>
        <taxon>Pezizomycotina</taxon>
        <taxon>Sordariomycetes</taxon>
        <taxon>Hypocreomycetidae</taxon>
        <taxon>Glomerellales</taxon>
        <taxon>Glomerellaceae</taxon>
        <taxon>Colletotrichum</taxon>
        <taxon>Colletotrichum spaethianum species complex</taxon>
    </lineage>
</organism>
<proteinExistence type="inferred from homology"/>
<accession>A0A161VWS0</accession>
<evidence type="ECO:0000256" key="2">
    <source>
        <dbReference type="ARBA" id="ARBA00022630"/>
    </source>
</evidence>
<dbReference type="Pfam" id="PF01565">
    <property type="entry name" value="FAD_binding_4"/>
    <property type="match status" value="1"/>
</dbReference>
<dbReference type="InterPro" id="IPR016166">
    <property type="entry name" value="FAD-bd_PCMH"/>
</dbReference>
<evidence type="ECO:0000256" key="3">
    <source>
        <dbReference type="ARBA" id="ARBA00022827"/>
    </source>
</evidence>
<feature type="domain" description="FAD-binding PCMH-type" evidence="5">
    <location>
        <begin position="155"/>
        <end position="326"/>
    </location>
</feature>
<evidence type="ECO:0000313" key="7">
    <source>
        <dbReference type="Proteomes" id="UP000076584"/>
    </source>
</evidence>
<keyword evidence="4" id="KW-0560">Oxidoreductase</keyword>
<dbReference type="Gene3D" id="3.30.43.10">
    <property type="entry name" value="Uridine Diphospho-n-acetylenolpyruvylglucosamine Reductase, domain 2"/>
    <property type="match status" value="1"/>
</dbReference>
<dbReference type="InterPro" id="IPR012951">
    <property type="entry name" value="BBE"/>
</dbReference>
<dbReference type="GO" id="GO:0016491">
    <property type="term" value="F:oxidoreductase activity"/>
    <property type="evidence" value="ECO:0007669"/>
    <property type="project" value="UniProtKB-KW"/>
</dbReference>
<reference evidence="6 7" key="1">
    <citation type="submission" date="2015-06" db="EMBL/GenBank/DDBJ databases">
        <title>Survival trade-offs in plant roots during colonization by closely related pathogenic and mutualistic fungi.</title>
        <authorList>
            <person name="Hacquard S."/>
            <person name="Kracher B."/>
            <person name="Hiruma K."/>
            <person name="Weinman A."/>
            <person name="Muench P."/>
            <person name="Garrido Oter R."/>
            <person name="Ver Loren van Themaat E."/>
            <person name="Dallerey J.-F."/>
            <person name="Damm U."/>
            <person name="Henrissat B."/>
            <person name="Lespinet O."/>
            <person name="Thon M."/>
            <person name="Kemen E."/>
            <person name="McHardy A.C."/>
            <person name="Schulze-Lefert P."/>
            <person name="O'Connell R.J."/>
        </authorList>
    </citation>
    <scope>NUCLEOTIDE SEQUENCE [LARGE SCALE GENOMIC DNA]</scope>
    <source>
        <strain evidence="6 7">MAFF 238704</strain>
    </source>
</reference>
<dbReference type="InterPro" id="IPR036318">
    <property type="entry name" value="FAD-bd_PCMH-like_sf"/>
</dbReference>
<dbReference type="GO" id="GO:0071949">
    <property type="term" value="F:FAD binding"/>
    <property type="evidence" value="ECO:0007669"/>
    <property type="project" value="InterPro"/>
</dbReference>
<dbReference type="InterPro" id="IPR016169">
    <property type="entry name" value="FAD-bd_PCMH_sub2"/>
</dbReference>
<keyword evidence="2" id="KW-0285">Flavoprotein</keyword>
<evidence type="ECO:0000256" key="1">
    <source>
        <dbReference type="ARBA" id="ARBA00005466"/>
    </source>
</evidence>
<name>A0A161VWS0_COLIC</name>
<dbReference type="Gene3D" id="3.30.465.10">
    <property type="match status" value="1"/>
</dbReference>
<dbReference type="PANTHER" id="PTHR42973:SF34">
    <property type="entry name" value="FAD BINDING DOMAIN PROTEIN (AFU_ORTHOLOGUE AFUA_3G02770)"/>
    <property type="match status" value="1"/>
</dbReference>
<dbReference type="SUPFAM" id="SSF56176">
    <property type="entry name" value="FAD-binding/transporter-associated domain-like"/>
    <property type="match status" value="1"/>
</dbReference>
<dbReference type="InterPro" id="IPR050416">
    <property type="entry name" value="FAD-linked_Oxidoreductase"/>
</dbReference>